<evidence type="ECO:0000313" key="2">
    <source>
        <dbReference type="Proteomes" id="UP001497623"/>
    </source>
</evidence>
<dbReference type="InterPro" id="IPR016186">
    <property type="entry name" value="C-type_lectin-like/link_sf"/>
</dbReference>
<dbReference type="Proteomes" id="UP001497623">
    <property type="component" value="Unassembled WGS sequence"/>
</dbReference>
<keyword evidence="2" id="KW-1185">Reference proteome</keyword>
<dbReference type="SUPFAM" id="SSF56436">
    <property type="entry name" value="C-type lectin-like"/>
    <property type="match status" value="1"/>
</dbReference>
<dbReference type="EMBL" id="CAXKWB010005457">
    <property type="protein sequence ID" value="CAL4078522.1"/>
    <property type="molecule type" value="Genomic_DNA"/>
</dbReference>
<comment type="caution">
    <text evidence="1">The sequence shown here is derived from an EMBL/GenBank/DDBJ whole genome shotgun (WGS) entry which is preliminary data.</text>
</comment>
<feature type="non-terminal residue" evidence="1">
    <location>
        <position position="1"/>
    </location>
</feature>
<gene>
    <name evidence="1" type="ORF">MNOR_LOCUS10675</name>
</gene>
<dbReference type="AlphaFoldDB" id="A0AAV2QED0"/>
<name>A0AAV2QED0_MEGNR</name>
<accession>A0AAV2QED0</accession>
<sequence length="124" mass="13989">SPTLLSFSYDGSVIRCVKAEMLPFMPKTQDMWDQLAEILSKYGETNDRMWIPAKLAEDGKLKWLDNTDVTLRNINSEDSRMASAVNMCLAMTNTVSHPGVLVPCKTELLPMVCIPKDNSFFNQQ</sequence>
<organism evidence="1 2">
    <name type="scientific">Meganyctiphanes norvegica</name>
    <name type="common">Northern krill</name>
    <name type="synonym">Thysanopoda norvegica</name>
    <dbReference type="NCBI Taxonomy" id="48144"/>
    <lineage>
        <taxon>Eukaryota</taxon>
        <taxon>Metazoa</taxon>
        <taxon>Ecdysozoa</taxon>
        <taxon>Arthropoda</taxon>
        <taxon>Crustacea</taxon>
        <taxon>Multicrustacea</taxon>
        <taxon>Malacostraca</taxon>
        <taxon>Eumalacostraca</taxon>
        <taxon>Eucarida</taxon>
        <taxon>Euphausiacea</taxon>
        <taxon>Euphausiidae</taxon>
        <taxon>Meganyctiphanes</taxon>
    </lineage>
</organism>
<evidence type="ECO:0000313" key="1">
    <source>
        <dbReference type="EMBL" id="CAL4078522.1"/>
    </source>
</evidence>
<protein>
    <submittedName>
        <fullName evidence="1">Uncharacterized protein</fullName>
    </submittedName>
</protein>
<dbReference type="Gene3D" id="3.10.100.10">
    <property type="entry name" value="Mannose-Binding Protein A, subunit A"/>
    <property type="match status" value="1"/>
</dbReference>
<reference evidence="1 2" key="1">
    <citation type="submission" date="2024-05" db="EMBL/GenBank/DDBJ databases">
        <authorList>
            <person name="Wallberg A."/>
        </authorList>
    </citation>
    <scope>NUCLEOTIDE SEQUENCE [LARGE SCALE GENOMIC DNA]</scope>
</reference>
<dbReference type="InterPro" id="IPR016187">
    <property type="entry name" value="CTDL_fold"/>
</dbReference>
<proteinExistence type="predicted"/>